<feature type="region of interest" description="Disordered" evidence="1">
    <location>
        <begin position="67"/>
        <end position="88"/>
    </location>
</feature>
<dbReference type="PANTHER" id="PTHR31267:SF7">
    <property type="entry name" value="DENTIN SIALOPHOSPHOPROTEIN-LIKE PROTEIN"/>
    <property type="match status" value="1"/>
</dbReference>
<organism evidence="2 3">
    <name type="scientific">Hibiscus syriacus</name>
    <name type="common">Rose of Sharon</name>
    <dbReference type="NCBI Taxonomy" id="106335"/>
    <lineage>
        <taxon>Eukaryota</taxon>
        <taxon>Viridiplantae</taxon>
        <taxon>Streptophyta</taxon>
        <taxon>Embryophyta</taxon>
        <taxon>Tracheophyta</taxon>
        <taxon>Spermatophyta</taxon>
        <taxon>Magnoliopsida</taxon>
        <taxon>eudicotyledons</taxon>
        <taxon>Gunneridae</taxon>
        <taxon>Pentapetalae</taxon>
        <taxon>rosids</taxon>
        <taxon>malvids</taxon>
        <taxon>Malvales</taxon>
        <taxon>Malvaceae</taxon>
        <taxon>Malvoideae</taxon>
        <taxon>Hibiscus</taxon>
    </lineage>
</organism>
<keyword evidence="3" id="KW-1185">Reference proteome</keyword>
<feature type="compositionally biased region" description="Polar residues" evidence="1">
    <location>
        <begin position="483"/>
        <end position="495"/>
    </location>
</feature>
<evidence type="ECO:0000256" key="1">
    <source>
        <dbReference type="SAM" id="MobiDB-lite"/>
    </source>
</evidence>
<dbReference type="EMBL" id="VEPZ02001033">
    <property type="protein sequence ID" value="KAE8699923.1"/>
    <property type="molecule type" value="Genomic_DNA"/>
</dbReference>
<proteinExistence type="predicted"/>
<evidence type="ECO:0000313" key="3">
    <source>
        <dbReference type="Proteomes" id="UP000436088"/>
    </source>
</evidence>
<feature type="region of interest" description="Disordered" evidence="1">
    <location>
        <begin position="511"/>
        <end position="530"/>
    </location>
</feature>
<dbReference type="AlphaFoldDB" id="A0A6A3A7P1"/>
<protein>
    <submittedName>
        <fullName evidence="2">Uncharacterized protein</fullName>
    </submittedName>
</protein>
<reference evidence="2" key="1">
    <citation type="submission" date="2019-09" db="EMBL/GenBank/DDBJ databases">
        <title>Draft genome information of white flower Hibiscus syriacus.</title>
        <authorList>
            <person name="Kim Y.-M."/>
        </authorList>
    </citation>
    <scope>NUCLEOTIDE SEQUENCE [LARGE SCALE GENOMIC DNA]</scope>
    <source>
        <strain evidence="2">YM2019G1</strain>
    </source>
</reference>
<feature type="region of interest" description="Disordered" evidence="1">
    <location>
        <begin position="461"/>
        <end position="495"/>
    </location>
</feature>
<dbReference type="PANTHER" id="PTHR31267">
    <property type="entry name" value="DENTIN SIALOPHOSPHOPROTEIN-LIKE PROTEIN"/>
    <property type="match status" value="1"/>
</dbReference>
<name>A0A6A3A7P1_HIBSY</name>
<evidence type="ECO:0000313" key="2">
    <source>
        <dbReference type="EMBL" id="KAE8699923.1"/>
    </source>
</evidence>
<sequence>MPADEVGAGIRNFLDQESLSRYQQQSLVIDSSFPGLSNNLWVGSQRQAGGPVVSSLKNLSSYQLALAESDRGHSGQPSRLQHELNSTQSDLRPEMAGSQLQNQSLIVYGYMQGRESFQTRQNEPNLLGLDTAPTGSSSLDSPMGNVPDFHKNNSLRLGSAESPINYDLIGGQQQFSGKHPGMIHPLPRQQPGMTDMQFLQQSAIMQELQRHQLPKSQFWLPEARQSNSANQPEDMAPNSNCLQYGASPAMQVSSGMFSPGQGQMCLMGVVPQQVDQSFYGISASNARGNAYQYSSVQMDKPLIQQVPASSHSFLDNQYDMFSDQVGLQDGTSVSGQCDQDNNVFGAMADQETSLENSTIQVSSSHNAASLDPVEEKILFGSDDSMWDILGKSSKVGSAMDGMKSLGGFPSQRSRIWSALMLSAVAETSSNDIGVQEQGSGLDLQNCEPPSWNMPASTAMNNIEIDPSKRSIKRFKGPPPDSSLEAQQVSSQSAEKLSYGSNALMRDAQVNHPLVPSGDSKNDSPHFSNSNNLAANIRREHSQISPQMSTSWFDQYGAIKNGKMLPVCDAQKIALMNATEKAFIVGRAFNSMHVHSSEHDAGPLDKVQQSSNFMPISTEYTSPHSLPPDITSQNSMVARAMKRKSMTFEFLPWHREVTQGSQRPQNISVAEVEWAHAANRLIEKVEDEPQIIEDWPPMLRSKRRLVLTTQLLQQLLRSPPRVILSADASKNCETLACFVSRSVLGDACSMAYIYLKVTQLPPLAMEACNLSEKQREQRNQSLVKAAEEFISIAKMLEDSLQRIGYGSMICFMLESGQESLDLGLKTGISGSREGVGHHSLCQVPWQGATRWTLKFFGQRYVIALPMPRNLPDRVQCLSL</sequence>
<accession>A0A6A3A7P1</accession>
<dbReference type="Proteomes" id="UP000436088">
    <property type="component" value="Unassembled WGS sequence"/>
</dbReference>
<feature type="compositionally biased region" description="Polar residues" evidence="1">
    <location>
        <begin position="75"/>
        <end position="88"/>
    </location>
</feature>
<comment type="caution">
    <text evidence="2">The sequence shown here is derived from an EMBL/GenBank/DDBJ whole genome shotgun (WGS) entry which is preliminary data.</text>
</comment>
<gene>
    <name evidence="2" type="ORF">F3Y22_tig00110569pilonHSYRG00179</name>
</gene>